<proteinExistence type="predicted"/>
<dbReference type="Proteomes" id="UP000029492">
    <property type="component" value="Chromosome"/>
</dbReference>
<evidence type="ECO:0000313" key="1">
    <source>
        <dbReference type="EMBL" id="AIQ89510.1"/>
    </source>
</evidence>
<organism evidence="1 2">
    <name type="scientific">Methylobacterium oryzae CBMB20</name>
    <dbReference type="NCBI Taxonomy" id="693986"/>
    <lineage>
        <taxon>Bacteria</taxon>
        <taxon>Pseudomonadati</taxon>
        <taxon>Pseudomonadota</taxon>
        <taxon>Alphaproteobacteria</taxon>
        <taxon>Hyphomicrobiales</taxon>
        <taxon>Methylobacteriaceae</taxon>
        <taxon>Methylobacterium</taxon>
    </lineage>
</organism>
<keyword evidence="2" id="KW-1185">Reference proteome</keyword>
<sequence length="52" mass="5913">MLGHIPIGIGRSALDHVYRSVSENKKPRRAVRTGLKFVRKRSQDQPGSFDIH</sequence>
<reference evidence="1 2" key="1">
    <citation type="journal article" date="2014" name="PLoS ONE">
        <title>Genome Information of Methylobacterium oryzae, a Plant-Probiotic Methylotroph in the Phyllosphere.</title>
        <authorList>
            <person name="Kwak M.J."/>
            <person name="Jeong H."/>
            <person name="Madhaiyan M."/>
            <person name="Lee Y."/>
            <person name="Sa T.M."/>
            <person name="Oh T.K."/>
            <person name="Kim J.F."/>
        </authorList>
    </citation>
    <scope>NUCLEOTIDE SEQUENCE [LARGE SCALE GENOMIC DNA]</scope>
    <source>
        <strain evidence="1 2">CBMB20</strain>
    </source>
</reference>
<dbReference type="AlphaFoldDB" id="A0A089NSJ0"/>
<evidence type="ECO:0000313" key="2">
    <source>
        <dbReference type="Proteomes" id="UP000029492"/>
    </source>
</evidence>
<name>A0A089NSJ0_9HYPH</name>
<accession>A0A089NSJ0</accession>
<dbReference type="KEGG" id="mor:MOC_1755"/>
<protein>
    <submittedName>
        <fullName evidence="1">Protein of unassigned function</fullName>
    </submittedName>
</protein>
<dbReference type="HOGENOM" id="CLU_3081719_0_0_5"/>
<dbReference type="EMBL" id="CP003811">
    <property type="protein sequence ID" value="AIQ89510.1"/>
    <property type="molecule type" value="Genomic_DNA"/>
</dbReference>
<gene>
    <name evidence="1" type="ORF">MOC_1755</name>
</gene>